<feature type="compositionally biased region" description="Low complexity" evidence="1">
    <location>
        <begin position="91"/>
        <end position="112"/>
    </location>
</feature>
<gene>
    <name evidence="3" type="ORF">SASPL_102618</name>
</gene>
<organism evidence="3">
    <name type="scientific">Salvia splendens</name>
    <name type="common">Scarlet sage</name>
    <dbReference type="NCBI Taxonomy" id="180675"/>
    <lineage>
        <taxon>Eukaryota</taxon>
        <taxon>Viridiplantae</taxon>
        <taxon>Streptophyta</taxon>
        <taxon>Embryophyta</taxon>
        <taxon>Tracheophyta</taxon>
        <taxon>Spermatophyta</taxon>
        <taxon>Magnoliopsida</taxon>
        <taxon>eudicotyledons</taxon>
        <taxon>Gunneridae</taxon>
        <taxon>Pentapetalae</taxon>
        <taxon>asterids</taxon>
        <taxon>lamiids</taxon>
        <taxon>Lamiales</taxon>
        <taxon>Lamiaceae</taxon>
        <taxon>Nepetoideae</taxon>
        <taxon>Mentheae</taxon>
        <taxon>Salviinae</taxon>
        <taxon>Salvia</taxon>
        <taxon>Salvia subgen. Calosphace</taxon>
        <taxon>core Calosphace</taxon>
    </lineage>
</organism>
<evidence type="ECO:0000256" key="1">
    <source>
        <dbReference type="SAM" id="MobiDB-lite"/>
    </source>
</evidence>
<evidence type="ECO:0000313" key="3">
    <source>
        <dbReference type="EMBL" id="KAG6437693.1"/>
    </source>
</evidence>
<dbReference type="InterPro" id="IPR012967">
    <property type="entry name" value="COMT_dimerisation"/>
</dbReference>
<comment type="caution">
    <text evidence="3">The sequence shown here is derived from an EMBL/GenBank/DDBJ whole genome shotgun (WGS) entry which is preliminary data.</text>
</comment>
<proteinExistence type="predicted"/>
<dbReference type="EMBL" id="PNBA02000001">
    <property type="protein sequence ID" value="KAG6437693.1"/>
    <property type="molecule type" value="Genomic_DNA"/>
</dbReference>
<feature type="domain" description="O-methyltransferase dimerisation" evidence="2">
    <location>
        <begin position="16"/>
        <end position="87"/>
    </location>
</feature>
<dbReference type="Proteomes" id="UP000298416">
    <property type="component" value="Unassembled WGS sequence"/>
</dbReference>
<dbReference type="SUPFAM" id="SSF46785">
    <property type="entry name" value="Winged helix' DNA-binding domain"/>
    <property type="match status" value="1"/>
</dbReference>
<keyword evidence="4" id="KW-1185">Reference proteome</keyword>
<reference evidence="3" key="1">
    <citation type="submission" date="2018-01" db="EMBL/GenBank/DDBJ databases">
        <authorList>
            <person name="Mao J.F."/>
        </authorList>
    </citation>
    <scope>NUCLEOTIDE SEQUENCE</scope>
    <source>
        <strain evidence="3">Huo1</strain>
        <tissue evidence="3">Leaf</tissue>
    </source>
</reference>
<accession>A0A8X8YRL6</accession>
<evidence type="ECO:0000259" key="2">
    <source>
        <dbReference type="Pfam" id="PF08100"/>
    </source>
</evidence>
<reference evidence="3" key="2">
    <citation type="submission" date="2020-08" db="EMBL/GenBank/DDBJ databases">
        <title>Plant Genome Project.</title>
        <authorList>
            <person name="Zhang R.-G."/>
        </authorList>
    </citation>
    <scope>NUCLEOTIDE SEQUENCE</scope>
    <source>
        <strain evidence="3">Huo1</strain>
        <tissue evidence="3">Leaf</tissue>
    </source>
</reference>
<dbReference type="InterPro" id="IPR036388">
    <property type="entry name" value="WH-like_DNA-bd_sf"/>
</dbReference>
<protein>
    <recommendedName>
        <fullName evidence="2">O-methyltransferase dimerisation domain-containing protein</fullName>
    </recommendedName>
</protein>
<dbReference type="AlphaFoldDB" id="A0A8X8YRL6"/>
<sequence>MDAKTIKEEKAEVEIWQYVFGFTPMAVVKCAIKLEIADAVESHGGAMSLPDLASAVGSIMRYLTHRGFFELNESTNQCSNTPSSAEFALARSQSVTRSRSTAATTPTARDASPITLRRGYRRA</sequence>
<dbReference type="InterPro" id="IPR036390">
    <property type="entry name" value="WH_DNA-bd_sf"/>
</dbReference>
<evidence type="ECO:0000313" key="4">
    <source>
        <dbReference type="Proteomes" id="UP000298416"/>
    </source>
</evidence>
<name>A0A8X8YRL6_SALSN</name>
<dbReference type="Pfam" id="PF08100">
    <property type="entry name" value="Dimerisation"/>
    <property type="match status" value="1"/>
</dbReference>
<dbReference type="Gene3D" id="1.10.10.10">
    <property type="entry name" value="Winged helix-like DNA-binding domain superfamily/Winged helix DNA-binding domain"/>
    <property type="match status" value="1"/>
</dbReference>
<feature type="region of interest" description="Disordered" evidence="1">
    <location>
        <begin position="91"/>
        <end position="123"/>
    </location>
</feature>
<dbReference type="GO" id="GO:0046983">
    <property type="term" value="F:protein dimerization activity"/>
    <property type="evidence" value="ECO:0007669"/>
    <property type="project" value="InterPro"/>
</dbReference>